<keyword evidence="3" id="KW-1185">Reference proteome</keyword>
<name>A0A895YP96_9ACTN</name>
<dbReference type="Gene3D" id="3.10.450.50">
    <property type="match status" value="1"/>
</dbReference>
<dbReference type="EMBL" id="CP070499">
    <property type="protein sequence ID" value="QSB15930.1"/>
    <property type="molecule type" value="Genomic_DNA"/>
</dbReference>
<dbReference type="Pfam" id="PF13577">
    <property type="entry name" value="SnoaL_4"/>
    <property type="match status" value="1"/>
</dbReference>
<dbReference type="InterPro" id="IPR037401">
    <property type="entry name" value="SnoaL-like"/>
</dbReference>
<dbReference type="KEGG" id="nhy:JQS43_06250"/>
<dbReference type="AlphaFoldDB" id="A0A895YP96"/>
<evidence type="ECO:0000259" key="1">
    <source>
        <dbReference type="Pfam" id="PF13577"/>
    </source>
</evidence>
<dbReference type="InterPro" id="IPR032710">
    <property type="entry name" value="NTF2-like_dom_sf"/>
</dbReference>
<proteinExistence type="predicted"/>
<sequence>MSAPTFDSMTTAMDDLRRLAVASLLDRYLVTLDTEQLDDQWARSLFAPDAVVTFPVGRHEGIGGLAGFHRTALGKFHRTQHMGSPAVVDLAGNRAFLRANLMSTQVKHDMSIFVTGTLARGEAQLTVAGWRLALLTIELVWMTGEPPISRD</sequence>
<organism evidence="2 3">
    <name type="scientific">Natronosporangium hydrolyticum</name>
    <dbReference type="NCBI Taxonomy" id="2811111"/>
    <lineage>
        <taxon>Bacteria</taxon>
        <taxon>Bacillati</taxon>
        <taxon>Actinomycetota</taxon>
        <taxon>Actinomycetes</taxon>
        <taxon>Micromonosporales</taxon>
        <taxon>Micromonosporaceae</taxon>
        <taxon>Natronosporangium</taxon>
    </lineage>
</organism>
<feature type="domain" description="SnoaL-like" evidence="1">
    <location>
        <begin position="18"/>
        <end position="133"/>
    </location>
</feature>
<dbReference type="SUPFAM" id="SSF54427">
    <property type="entry name" value="NTF2-like"/>
    <property type="match status" value="1"/>
</dbReference>
<reference evidence="2" key="1">
    <citation type="submission" date="2021-02" db="EMBL/GenBank/DDBJ databases">
        <title>Natrosporangium hydrolyticum gen. nov., sp. nov, a haloalkaliphilic actinobacterium from a soda solonchak soil.</title>
        <authorList>
            <person name="Sorokin D.Y."/>
            <person name="Khijniak T.V."/>
            <person name="Zakharycheva A.P."/>
            <person name="Boueva O.V."/>
            <person name="Ariskina E.V."/>
            <person name="Hahnke R.L."/>
            <person name="Bunk B."/>
            <person name="Sproer C."/>
            <person name="Schumann P."/>
            <person name="Evtushenko L.I."/>
            <person name="Kublanov I.V."/>
        </authorList>
    </citation>
    <scope>NUCLEOTIDE SEQUENCE</scope>
    <source>
        <strain evidence="2">DSM 106523</strain>
    </source>
</reference>
<dbReference type="Proteomes" id="UP000662857">
    <property type="component" value="Chromosome"/>
</dbReference>
<protein>
    <submittedName>
        <fullName evidence="2">Nuclear transport factor 2 family protein</fullName>
    </submittedName>
</protein>
<evidence type="ECO:0000313" key="3">
    <source>
        <dbReference type="Proteomes" id="UP000662857"/>
    </source>
</evidence>
<gene>
    <name evidence="2" type="ORF">JQS43_06250</name>
</gene>
<accession>A0A895YP96</accession>
<dbReference type="RefSeq" id="WP_239678122.1">
    <property type="nucleotide sequence ID" value="NZ_CP070499.1"/>
</dbReference>
<evidence type="ECO:0000313" key="2">
    <source>
        <dbReference type="EMBL" id="QSB15930.1"/>
    </source>
</evidence>